<evidence type="ECO:0000313" key="3">
    <source>
        <dbReference type="Proteomes" id="UP001314170"/>
    </source>
</evidence>
<evidence type="ECO:0000313" key="2">
    <source>
        <dbReference type="EMBL" id="CAK7336106.1"/>
    </source>
</evidence>
<proteinExistence type="predicted"/>
<organism evidence="2 3">
    <name type="scientific">Dovyalis caffra</name>
    <dbReference type="NCBI Taxonomy" id="77055"/>
    <lineage>
        <taxon>Eukaryota</taxon>
        <taxon>Viridiplantae</taxon>
        <taxon>Streptophyta</taxon>
        <taxon>Embryophyta</taxon>
        <taxon>Tracheophyta</taxon>
        <taxon>Spermatophyta</taxon>
        <taxon>Magnoliopsida</taxon>
        <taxon>eudicotyledons</taxon>
        <taxon>Gunneridae</taxon>
        <taxon>Pentapetalae</taxon>
        <taxon>rosids</taxon>
        <taxon>fabids</taxon>
        <taxon>Malpighiales</taxon>
        <taxon>Salicaceae</taxon>
        <taxon>Flacourtieae</taxon>
        <taxon>Dovyalis</taxon>
    </lineage>
</organism>
<gene>
    <name evidence="2" type="ORF">DCAF_LOCUS11111</name>
</gene>
<evidence type="ECO:0000259" key="1">
    <source>
        <dbReference type="Pfam" id="PF13456"/>
    </source>
</evidence>
<name>A0AAV1RH78_9ROSI</name>
<dbReference type="Pfam" id="PF13456">
    <property type="entry name" value="RVT_3"/>
    <property type="match status" value="1"/>
</dbReference>
<dbReference type="InterPro" id="IPR002156">
    <property type="entry name" value="RNaseH_domain"/>
</dbReference>
<comment type="caution">
    <text evidence="2">The sequence shown here is derived from an EMBL/GenBank/DDBJ whole genome shotgun (WGS) entry which is preliminary data.</text>
</comment>
<keyword evidence="3" id="KW-1185">Reference proteome</keyword>
<protein>
    <recommendedName>
        <fullName evidence="1">RNase H type-1 domain-containing protein</fullName>
    </recommendedName>
</protein>
<dbReference type="Proteomes" id="UP001314170">
    <property type="component" value="Unassembled WGS sequence"/>
</dbReference>
<dbReference type="AlphaFoldDB" id="A0AAV1RH78"/>
<dbReference type="GO" id="GO:0004523">
    <property type="term" value="F:RNA-DNA hybrid ribonuclease activity"/>
    <property type="evidence" value="ECO:0007669"/>
    <property type="project" value="InterPro"/>
</dbReference>
<reference evidence="2 3" key="1">
    <citation type="submission" date="2024-01" db="EMBL/GenBank/DDBJ databases">
        <authorList>
            <person name="Waweru B."/>
        </authorList>
    </citation>
    <scope>NUCLEOTIDE SEQUENCE [LARGE SCALE GENOMIC DNA]</scope>
</reference>
<feature type="domain" description="RNase H type-1" evidence="1">
    <location>
        <begin position="17"/>
        <end position="69"/>
    </location>
</feature>
<sequence length="87" mass="9573">MLVSWVKRKENWVRLNTGGASKHNSGLASAGAEMWAASLGSHVAWQQGYRQVELEVDLATLVTAIKGSCESLITDPPFKEMVQLIHH</sequence>
<dbReference type="EMBL" id="CAWUPB010000994">
    <property type="protein sequence ID" value="CAK7336106.1"/>
    <property type="molecule type" value="Genomic_DNA"/>
</dbReference>
<dbReference type="GO" id="GO:0003676">
    <property type="term" value="F:nucleic acid binding"/>
    <property type="evidence" value="ECO:0007669"/>
    <property type="project" value="InterPro"/>
</dbReference>
<accession>A0AAV1RH78</accession>